<dbReference type="SMART" id="SM01043">
    <property type="entry name" value="BTAD"/>
    <property type="match status" value="1"/>
</dbReference>
<organism evidence="4 5">
    <name type="scientific">Actinomadura syzygii</name>
    <dbReference type="NCBI Taxonomy" id="1427538"/>
    <lineage>
        <taxon>Bacteria</taxon>
        <taxon>Bacillati</taxon>
        <taxon>Actinomycetota</taxon>
        <taxon>Actinomycetes</taxon>
        <taxon>Streptosporangiales</taxon>
        <taxon>Thermomonosporaceae</taxon>
        <taxon>Actinomadura</taxon>
    </lineage>
</organism>
<dbReference type="Gene3D" id="1.25.40.10">
    <property type="entry name" value="Tetratricopeptide repeat domain"/>
    <property type="match status" value="1"/>
</dbReference>
<dbReference type="InterPro" id="IPR011990">
    <property type="entry name" value="TPR-like_helical_dom_sf"/>
</dbReference>
<keyword evidence="2" id="KW-0804">Transcription</keyword>
<dbReference type="OrthoDB" id="3473908at2"/>
<evidence type="ECO:0000256" key="1">
    <source>
        <dbReference type="ARBA" id="ARBA00023015"/>
    </source>
</evidence>
<dbReference type="PANTHER" id="PTHR35807">
    <property type="entry name" value="TRANSCRIPTIONAL REGULATOR REDD-RELATED"/>
    <property type="match status" value="1"/>
</dbReference>
<dbReference type="EMBL" id="VSFF01000016">
    <property type="protein sequence ID" value="TYC08629.1"/>
    <property type="molecule type" value="Genomic_DNA"/>
</dbReference>
<accession>A0A5D0TUV1</accession>
<evidence type="ECO:0000256" key="2">
    <source>
        <dbReference type="ARBA" id="ARBA00023163"/>
    </source>
</evidence>
<dbReference type="Proteomes" id="UP000322634">
    <property type="component" value="Unassembled WGS sequence"/>
</dbReference>
<evidence type="ECO:0000313" key="5">
    <source>
        <dbReference type="Proteomes" id="UP000322634"/>
    </source>
</evidence>
<proteinExistence type="predicted"/>
<dbReference type="Pfam" id="PF03704">
    <property type="entry name" value="BTAD"/>
    <property type="match status" value="1"/>
</dbReference>
<dbReference type="Gene3D" id="1.10.10.10">
    <property type="entry name" value="Winged helix-like DNA-binding domain superfamily/Winged helix DNA-binding domain"/>
    <property type="match status" value="1"/>
</dbReference>
<name>A0A5D0TUV1_9ACTN</name>
<evidence type="ECO:0000259" key="3">
    <source>
        <dbReference type="SMART" id="SM01043"/>
    </source>
</evidence>
<feature type="domain" description="Bacterial transcriptional activator" evidence="3">
    <location>
        <begin position="100"/>
        <end position="252"/>
    </location>
</feature>
<evidence type="ECO:0000313" key="4">
    <source>
        <dbReference type="EMBL" id="TYC08629.1"/>
    </source>
</evidence>
<protein>
    <recommendedName>
        <fullName evidence="3">Bacterial transcriptional activator domain-containing protein</fullName>
    </recommendedName>
</protein>
<sequence length="268" mass="30651">MEISILGPLEITDEHGRAVVRAHGGPHLVPALLCILALREQSWSGAELKTLLWERERDLTSSWTTLIYRTRLLLPDRRLETERGMVPPHYRLKRLPGDVFDVERFRDAMDHATRSRNAGDLTTAAERYHEGLRLWRSDGSGPLLPDFPATYLMRQNDQYLELLRQYRDAAEGYGETILELGGHGQCLADALGHFIARQPDDARLHQLRMIALYRAGRKGEALQAHRDACAIFQHHFEAPPPPALDRVREQIAHDDRRLWGPLDSIDSH</sequence>
<keyword evidence="5" id="KW-1185">Reference proteome</keyword>
<gene>
    <name evidence="4" type="ORF">FXF65_37695</name>
</gene>
<reference evidence="4 5" key="1">
    <citation type="submission" date="2019-08" db="EMBL/GenBank/DDBJ databases">
        <title>Actinomadura sp. nov. CYP1-5 isolated from mountain soil.</title>
        <authorList>
            <person name="Songsumanus A."/>
            <person name="Kuncharoen N."/>
            <person name="Kudo T."/>
            <person name="Yuki M."/>
            <person name="Igarashi Y."/>
            <person name="Tanasupawat S."/>
        </authorList>
    </citation>
    <scope>NUCLEOTIDE SEQUENCE [LARGE SCALE GENOMIC DNA]</scope>
    <source>
        <strain evidence="4 5">GKU157</strain>
    </source>
</reference>
<dbReference type="InterPro" id="IPR036388">
    <property type="entry name" value="WH-like_DNA-bd_sf"/>
</dbReference>
<dbReference type="AlphaFoldDB" id="A0A5D0TUV1"/>
<dbReference type="GO" id="GO:0006355">
    <property type="term" value="P:regulation of DNA-templated transcription"/>
    <property type="evidence" value="ECO:0007669"/>
    <property type="project" value="TreeGrafter"/>
</dbReference>
<dbReference type="PANTHER" id="PTHR35807:SF1">
    <property type="entry name" value="TRANSCRIPTIONAL REGULATOR REDD"/>
    <property type="match status" value="1"/>
</dbReference>
<comment type="caution">
    <text evidence="4">The sequence shown here is derived from an EMBL/GenBank/DDBJ whole genome shotgun (WGS) entry which is preliminary data.</text>
</comment>
<keyword evidence="1" id="KW-0805">Transcription regulation</keyword>
<dbReference type="InterPro" id="IPR005158">
    <property type="entry name" value="BTAD"/>
</dbReference>
<dbReference type="GO" id="GO:0003677">
    <property type="term" value="F:DNA binding"/>
    <property type="evidence" value="ECO:0007669"/>
    <property type="project" value="TreeGrafter"/>
</dbReference>
<dbReference type="InterPro" id="IPR051677">
    <property type="entry name" value="AfsR-DnrI-RedD_regulator"/>
</dbReference>
<dbReference type="SUPFAM" id="SSF48452">
    <property type="entry name" value="TPR-like"/>
    <property type="match status" value="1"/>
</dbReference>
<dbReference type="RefSeq" id="WP_148354958.1">
    <property type="nucleotide sequence ID" value="NZ_JBHSBF010000002.1"/>
</dbReference>